<dbReference type="OrthoDB" id="552049at2759"/>
<evidence type="ECO:0000313" key="5">
    <source>
        <dbReference type="Proteomes" id="UP000094527"/>
    </source>
</evidence>
<gene>
    <name evidence="4" type="ORF">Ocin01_13083</name>
</gene>
<dbReference type="PROSITE" id="PS00636">
    <property type="entry name" value="DNAJ_1"/>
    <property type="match status" value="1"/>
</dbReference>
<keyword evidence="5" id="KW-1185">Reference proteome</keyword>
<dbReference type="SUPFAM" id="SSF46565">
    <property type="entry name" value="Chaperone J-domain"/>
    <property type="match status" value="1"/>
</dbReference>
<dbReference type="SMART" id="SM00271">
    <property type="entry name" value="DnaJ"/>
    <property type="match status" value="1"/>
</dbReference>
<evidence type="ECO:0000256" key="2">
    <source>
        <dbReference type="SAM" id="SignalP"/>
    </source>
</evidence>
<dbReference type="FunFam" id="1.10.287.110:FF:000075">
    <property type="entry name" value="Uncharacterized protein, isoform D"/>
    <property type="match status" value="1"/>
</dbReference>
<organism evidence="4 5">
    <name type="scientific">Orchesella cincta</name>
    <name type="common">Springtail</name>
    <name type="synonym">Podura cincta</name>
    <dbReference type="NCBI Taxonomy" id="48709"/>
    <lineage>
        <taxon>Eukaryota</taxon>
        <taxon>Metazoa</taxon>
        <taxon>Ecdysozoa</taxon>
        <taxon>Arthropoda</taxon>
        <taxon>Hexapoda</taxon>
        <taxon>Collembola</taxon>
        <taxon>Entomobryomorpha</taxon>
        <taxon>Entomobryoidea</taxon>
        <taxon>Orchesellidae</taxon>
        <taxon>Orchesellinae</taxon>
        <taxon>Orchesella</taxon>
    </lineage>
</organism>
<dbReference type="PROSITE" id="PS50076">
    <property type="entry name" value="DNAJ_2"/>
    <property type="match status" value="1"/>
</dbReference>
<comment type="caution">
    <text evidence="4">The sequence shown here is derived from an EMBL/GenBank/DDBJ whole genome shotgun (WGS) entry which is preliminary data.</text>
</comment>
<feature type="chain" id="PRO_5008904203" description="J domain-containing protein" evidence="2">
    <location>
        <begin position="18"/>
        <end position="197"/>
    </location>
</feature>
<dbReference type="Gene3D" id="1.10.287.110">
    <property type="entry name" value="DnaJ domain"/>
    <property type="match status" value="1"/>
</dbReference>
<dbReference type="PANTHER" id="PTHR44145">
    <property type="entry name" value="DNAJ HOMOLOG SUBFAMILY A MEMBER 3, MITOCHONDRIAL"/>
    <property type="match status" value="1"/>
</dbReference>
<dbReference type="GO" id="GO:0043066">
    <property type="term" value="P:negative regulation of apoptotic process"/>
    <property type="evidence" value="ECO:0007669"/>
    <property type="project" value="TreeGrafter"/>
</dbReference>
<accession>A0A1D2ML01</accession>
<reference evidence="4 5" key="1">
    <citation type="journal article" date="2016" name="Genome Biol. Evol.">
        <title>Gene Family Evolution Reflects Adaptation to Soil Environmental Stressors in the Genome of the Collembolan Orchesella cincta.</title>
        <authorList>
            <person name="Faddeeva-Vakhrusheva A."/>
            <person name="Derks M.F."/>
            <person name="Anvar S.Y."/>
            <person name="Agamennone V."/>
            <person name="Suring W."/>
            <person name="Smit S."/>
            <person name="van Straalen N.M."/>
            <person name="Roelofs D."/>
        </authorList>
    </citation>
    <scope>NUCLEOTIDE SEQUENCE [LARGE SCALE GENOMIC DNA]</scope>
    <source>
        <tissue evidence="4">Mixed pool</tissue>
    </source>
</reference>
<dbReference type="PRINTS" id="PR00625">
    <property type="entry name" value="JDOMAIN"/>
</dbReference>
<keyword evidence="1" id="KW-0143">Chaperone</keyword>
<sequence length="197" mass="22587">MLELVFLVIIIILSCSSHFFSLAINQGGFMDVQTKWRWCTSKTIGATRAFHVSSLNHRQRKDYYDILGVPKNASSKDVKKAYYQLAKKYHPDTNKGVPDAQKKFQDVSEAYEVLSDDTKRKEYDMWGQTSEQMGRSGGGGPGGGFSQRSWNFNSEIDPRNFFEKYLVALVDLQGEILLGIRRTLQSHLLVMEQHRRL</sequence>
<dbReference type="GO" id="GO:0005739">
    <property type="term" value="C:mitochondrion"/>
    <property type="evidence" value="ECO:0007669"/>
    <property type="project" value="TreeGrafter"/>
</dbReference>
<dbReference type="InterPro" id="IPR018253">
    <property type="entry name" value="DnaJ_domain_CS"/>
</dbReference>
<evidence type="ECO:0000259" key="3">
    <source>
        <dbReference type="PROSITE" id="PS50076"/>
    </source>
</evidence>
<evidence type="ECO:0000313" key="4">
    <source>
        <dbReference type="EMBL" id="ODM93605.1"/>
    </source>
</evidence>
<dbReference type="PANTHER" id="PTHR44145:SF3">
    <property type="entry name" value="DNAJ HOMOLOG SUBFAMILY A MEMBER 3, MITOCHONDRIAL"/>
    <property type="match status" value="1"/>
</dbReference>
<dbReference type="InterPro" id="IPR036869">
    <property type="entry name" value="J_dom_sf"/>
</dbReference>
<evidence type="ECO:0000256" key="1">
    <source>
        <dbReference type="ARBA" id="ARBA00023186"/>
    </source>
</evidence>
<dbReference type="CDD" id="cd06257">
    <property type="entry name" value="DnaJ"/>
    <property type="match status" value="1"/>
</dbReference>
<dbReference type="STRING" id="48709.A0A1D2ML01"/>
<dbReference type="InterPro" id="IPR051938">
    <property type="entry name" value="Apopto_cytoskel_mod"/>
</dbReference>
<dbReference type="InterPro" id="IPR001623">
    <property type="entry name" value="DnaJ_domain"/>
</dbReference>
<proteinExistence type="predicted"/>
<dbReference type="AlphaFoldDB" id="A0A1D2ML01"/>
<dbReference type="EMBL" id="LJIJ01000946">
    <property type="protein sequence ID" value="ODM93605.1"/>
    <property type="molecule type" value="Genomic_DNA"/>
</dbReference>
<dbReference type="Proteomes" id="UP000094527">
    <property type="component" value="Unassembled WGS sequence"/>
</dbReference>
<feature type="signal peptide" evidence="2">
    <location>
        <begin position="1"/>
        <end position="17"/>
    </location>
</feature>
<dbReference type="Pfam" id="PF00226">
    <property type="entry name" value="DnaJ"/>
    <property type="match status" value="1"/>
</dbReference>
<dbReference type="GO" id="GO:0007005">
    <property type="term" value="P:mitochondrion organization"/>
    <property type="evidence" value="ECO:0007669"/>
    <property type="project" value="TreeGrafter"/>
</dbReference>
<feature type="domain" description="J" evidence="3">
    <location>
        <begin position="62"/>
        <end position="127"/>
    </location>
</feature>
<keyword evidence="2" id="KW-0732">Signal</keyword>
<protein>
    <recommendedName>
        <fullName evidence="3">J domain-containing protein</fullName>
    </recommendedName>
</protein>
<name>A0A1D2ML01_ORCCI</name>